<dbReference type="EMBL" id="CP059735">
    <property type="protein sequence ID" value="WDD98714.1"/>
    <property type="molecule type" value="Genomic_DNA"/>
</dbReference>
<dbReference type="GO" id="GO:0043565">
    <property type="term" value="F:sequence-specific DNA binding"/>
    <property type="evidence" value="ECO:0007669"/>
    <property type="project" value="InterPro"/>
</dbReference>
<organism evidence="5 6">
    <name type="scientific">Thalassomonas actiniarum</name>
    <dbReference type="NCBI Taxonomy" id="485447"/>
    <lineage>
        <taxon>Bacteria</taxon>
        <taxon>Pseudomonadati</taxon>
        <taxon>Pseudomonadota</taxon>
        <taxon>Gammaproteobacteria</taxon>
        <taxon>Alteromonadales</taxon>
        <taxon>Colwelliaceae</taxon>
        <taxon>Thalassomonas</taxon>
    </lineage>
</organism>
<evidence type="ECO:0000313" key="5">
    <source>
        <dbReference type="EMBL" id="WDD98714.1"/>
    </source>
</evidence>
<dbReference type="PANTHER" id="PTHR46796:SF2">
    <property type="entry name" value="TRANSCRIPTIONAL REGULATORY PROTEIN"/>
    <property type="match status" value="1"/>
</dbReference>
<dbReference type="KEGG" id="tact:SG35_026325"/>
<reference evidence="5 6" key="1">
    <citation type="journal article" date="2015" name="Genome Announc.">
        <title>Draft Genome Sequences of Marine Isolates of Thalassomonas viridans and Thalassomonas actiniarum.</title>
        <authorList>
            <person name="Olonade I."/>
            <person name="van Zyl L.J."/>
            <person name="Trindade M."/>
        </authorList>
    </citation>
    <scope>NUCLEOTIDE SEQUENCE [LARGE SCALE GENOMIC DNA]</scope>
    <source>
        <strain evidence="5 6">A5K-106</strain>
    </source>
</reference>
<keyword evidence="3" id="KW-0804">Transcription</keyword>
<dbReference type="Proteomes" id="UP000032568">
    <property type="component" value="Chromosome"/>
</dbReference>
<keyword evidence="2" id="KW-0238">DNA-binding</keyword>
<dbReference type="AlphaFoldDB" id="A0AAE9YR15"/>
<dbReference type="PROSITE" id="PS01124">
    <property type="entry name" value="HTH_ARAC_FAMILY_2"/>
    <property type="match status" value="1"/>
</dbReference>
<gene>
    <name evidence="5" type="ORF">SG35_026325</name>
</gene>
<evidence type="ECO:0000313" key="6">
    <source>
        <dbReference type="Proteomes" id="UP000032568"/>
    </source>
</evidence>
<protein>
    <submittedName>
        <fullName evidence="5">AraC family transcriptional regulator</fullName>
    </submittedName>
</protein>
<reference evidence="5 6" key="2">
    <citation type="journal article" date="2022" name="Mar. Drugs">
        <title>Bioassay-Guided Fractionation Leads to the Detection of Cholic Acid Generated by the Rare Thalassomonas sp.</title>
        <authorList>
            <person name="Pheiffer F."/>
            <person name="Schneider Y.K."/>
            <person name="Hansen E.H."/>
            <person name="Andersen J.H."/>
            <person name="Isaksson J."/>
            <person name="Busche T."/>
            <person name="R C."/>
            <person name="Kalinowski J."/>
            <person name="Zyl L.V."/>
            <person name="Trindade M."/>
        </authorList>
    </citation>
    <scope>NUCLEOTIDE SEQUENCE [LARGE SCALE GENOMIC DNA]</scope>
    <source>
        <strain evidence="5 6">A5K-106</strain>
    </source>
</reference>
<dbReference type="InterPro" id="IPR018060">
    <property type="entry name" value="HTH_AraC"/>
</dbReference>
<dbReference type="PANTHER" id="PTHR46796">
    <property type="entry name" value="HTH-TYPE TRANSCRIPTIONAL ACTIVATOR RHAS-RELATED"/>
    <property type="match status" value="1"/>
</dbReference>
<name>A0AAE9YR15_9GAMM</name>
<feature type="domain" description="HTH araC/xylS-type" evidence="4">
    <location>
        <begin position="186"/>
        <end position="283"/>
    </location>
</feature>
<sequence>MSQKNQPPLAANNQAQSQGMFYQTSRVLPYITMRRATRSAACYHTHSHDEFSFGVIDNGMADYHNMRHKGQIGAGTSVTMNPGDAHSCNPSKGDWCYRMLFVDSDWVAALQQEAMNTRGQDYLTFDKMYQTDSASYQEFNRLFNSLQQDTNPLALESLLIEYLLPRFARGSDITDKAATRDIYRLNQVKELIMDQLESNLSLDEFVACAGLSRYHLIRSFKQLYGQSPHAFQLDQRISKAKKLLAQGKSIIETAGKLGFADQSHFHRHFQKRIALTPKQYQNLFKRG</sequence>
<proteinExistence type="predicted"/>
<dbReference type="Pfam" id="PF02311">
    <property type="entry name" value="AraC_binding"/>
    <property type="match status" value="1"/>
</dbReference>
<dbReference type="GO" id="GO:0003700">
    <property type="term" value="F:DNA-binding transcription factor activity"/>
    <property type="evidence" value="ECO:0007669"/>
    <property type="project" value="InterPro"/>
</dbReference>
<keyword evidence="1" id="KW-0805">Transcription regulation</keyword>
<dbReference type="Pfam" id="PF12833">
    <property type="entry name" value="HTH_18"/>
    <property type="match status" value="1"/>
</dbReference>
<keyword evidence="6" id="KW-1185">Reference proteome</keyword>
<dbReference type="RefSeq" id="WP_084692762.1">
    <property type="nucleotide sequence ID" value="NZ_CP059735.1"/>
</dbReference>
<dbReference type="Gene3D" id="1.10.10.60">
    <property type="entry name" value="Homeodomain-like"/>
    <property type="match status" value="2"/>
</dbReference>
<dbReference type="InterPro" id="IPR050204">
    <property type="entry name" value="AraC_XylS_family_regulators"/>
</dbReference>
<evidence type="ECO:0000256" key="1">
    <source>
        <dbReference type="ARBA" id="ARBA00023015"/>
    </source>
</evidence>
<evidence type="ECO:0000259" key="4">
    <source>
        <dbReference type="PROSITE" id="PS01124"/>
    </source>
</evidence>
<dbReference type="SUPFAM" id="SSF46689">
    <property type="entry name" value="Homeodomain-like"/>
    <property type="match status" value="2"/>
</dbReference>
<dbReference type="InterPro" id="IPR003313">
    <property type="entry name" value="AraC-bd"/>
</dbReference>
<dbReference type="SMART" id="SM00342">
    <property type="entry name" value="HTH_ARAC"/>
    <property type="match status" value="1"/>
</dbReference>
<evidence type="ECO:0000256" key="3">
    <source>
        <dbReference type="ARBA" id="ARBA00023163"/>
    </source>
</evidence>
<dbReference type="InterPro" id="IPR009057">
    <property type="entry name" value="Homeodomain-like_sf"/>
</dbReference>
<dbReference type="InterPro" id="IPR037923">
    <property type="entry name" value="HTH-like"/>
</dbReference>
<accession>A0AAE9YR15</accession>
<evidence type="ECO:0000256" key="2">
    <source>
        <dbReference type="ARBA" id="ARBA00023125"/>
    </source>
</evidence>
<dbReference type="SUPFAM" id="SSF51215">
    <property type="entry name" value="Regulatory protein AraC"/>
    <property type="match status" value="1"/>
</dbReference>